<evidence type="ECO:0000256" key="1">
    <source>
        <dbReference type="SAM" id="Phobius"/>
    </source>
</evidence>
<gene>
    <name evidence="2" type="ORF">NE695_14015</name>
</gene>
<dbReference type="Gene3D" id="3.30.420.40">
    <property type="match status" value="2"/>
</dbReference>
<dbReference type="EMBL" id="JANFZH010000035">
    <property type="protein sequence ID" value="MCQ4841027.1"/>
    <property type="molecule type" value="Genomic_DNA"/>
</dbReference>
<protein>
    <recommendedName>
        <fullName evidence="4">Type IV pilus assembly protein PilM</fullName>
    </recommendedName>
</protein>
<comment type="caution">
    <text evidence="2">The sequence shown here is derived from an EMBL/GenBank/DDBJ whole genome shotgun (WGS) entry which is preliminary data.</text>
</comment>
<keyword evidence="1" id="KW-0472">Membrane</keyword>
<sequence>MSVSSMKTVVAFTGNKVSVLCGDARGGKIRVEKLIRVSFPIGCVMNGVVTDTEAFCEGIRAAWKENRLPKSGVILSVDGNHVTVKKTQLPRANRKRTGEMLAYDFQDTNAGGPDWVYGSMDLGPAAPQGTALPSAAGEKDKAPGEERELLAATAEKAYVTELAEAFAQAGVKLGSVVASRFSMIRLLPYLEEIKSGSCILESLDGEVLSTVLVENGKYLNFTSSRVFSDHGTPSFGGEVARTVSQLLQFQSMLKSENRATDVYCLGFSKEDFDVSAEQIGLLGLNTSVLGESPSVVIHGGSIRECFDHVGALALGKDEGNLYREIASSDERNKKRDAFLLKLLPLLLLVAVFTVITSSMIAGNTAKERKVEELNAYLTNADNVAKEQAYNDYLAGSAKFNAMLAAATQMKEAIDSYPRAVSALDSIIINAGVGIVDVSIQSFDAASGQLSFTATGQGAERLNEFVEALQNTGIFLNVTYSGYNLIESTGIYNVNVSCVLSAAAGR</sequence>
<evidence type="ECO:0000313" key="2">
    <source>
        <dbReference type="EMBL" id="MCQ4841027.1"/>
    </source>
</evidence>
<feature type="transmembrane region" description="Helical" evidence="1">
    <location>
        <begin position="338"/>
        <end position="361"/>
    </location>
</feature>
<keyword evidence="3" id="KW-1185">Reference proteome</keyword>
<proteinExistence type="predicted"/>
<evidence type="ECO:0008006" key="4">
    <source>
        <dbReference type="Google" id="ProtNLM"/>
    </source>
</evidence>
<keyword evidence="1" id="KW-0812">Transmembrane</keyword>
<dbReference type="RefSeq" id="WP_412421985.1">
    <property type="nucleotide sequence ID" value="NZ_JBKTKD010000004.1"/>
</dbReference>
<evidence type="ECO:0000313" key="3">
    <source>
        <dbReference type="Proteomes" id="UP001524473"/>
    </source>
</evidence>
<reference evidence="2 3" key="1">
    <citation type="submission" date="2022-06" db="EMBL/GenBank/DDBJ databases">
        <title>Isolation of gut microbiota from human fecal samples.</title>
        <authorList>
            <person name="Pamer E.G."/>
            <person name="Barat B."/>
            <person name="Waligurski E."/>
            <person name="Medina S."/>
            <person name="Paddock L."/>
            <person name="Mostad J."/>
        </authorList>
    </citation>
    <scope>NUCLEOTIDE SEQUENCE [LARGE SCALE GENOMIC DNA]</scope>
    <source>
        <strain evidence="2 3">DFI.9.73</strain>
    </source>
</reference>
<dbReference type="Gene3D" id="3.30.1490.300">
    <property type="match status" value="1"/>
</dbReference>
<accession>A0ABT1S262</accession>
<dbReference type="Proteomes" id="UP001524473">
    <property type="component" value="Unassembled WGS sequence"/>
</dbReference>
<keyword evidence="1" id="KW-1133">Transmembrane helix</keyword>
<organism evidence="2 3">
    <name type="scientific">Neglectibacter timonensis</name>
    <dbReference type="NCBI Taxonomy" id="1776382"/>
    <lineage>
        <taxon>Bacteria</taxon>
        <taxon>Bacillati</taxon>
        <taxon>Bacillota</taxon>
        <taxon>Clostridia</taxon>
        <taxon>Eubacteriales</taxon>
        <taxon>Oscillospiraceae</taxon>
        <taxon>Neglectibacter</taxon>
    </lineage>
</organism>
<name>A0ABT1S262_9FIRM</name>